<reference evidence="2" key="1">
    <citation type="submission" date="2021-01" db="EMBL/GenBank/DDBJ databases">
        <authorList>
            <consortium name="Genoscope - CEA"/>
            <person name="William W."/>
        </authorList>
    </citation>
    <scope>NUCLEOTIDE SEQUENCE</scope>
</reference>
<dbReference type="PROSITE" id="PS51419">
    <property type="entry name" value="RAB"/>
    <property type="match status" value="1"/>
</dbReference>
<comment type="similarity">
    <text evidence="1">Belongs to the small GTPase superfamily. Rab family.</text>
</comment>
<dbReference type="InterPro" id="IPR001806">
    <property type="entry name" value="Small_GTPase"/>
</dbReference>
<dbReference type="SMART" id="SM00175">
    <property type="entry name" value="RAB"/>
    <property type="match status" value="1"/>
</dbReference>
<comment type="caution">
    <text evidence="2">The sequence shown here is derived from an EMBL/GenBank/DDBJ whole genome shotgun (WGS) entry which is preliminary data.</text>
</comment>
<dbReference type="AlphaFoldDB" id="A0A8S1JTA2"/>
<sequence>MSISNQQLVFQQIKTYQFELIYFVSLNKIKFCNYTEFSYINQLLLVQIQITCQFYCYFQYIQLQLNKVFKKYTSHTFKLFLINFQNIFQFKQYKYINGYAIRIVIVQEQTKNLNLLVILVGDSKVGKTEIVNRFVRGCLAKQSHPTIGVEFATKIITLSENEQIKLQIWDTAGQERYRSITSCHYRKSLGAILVYDITNEQTFESLGKWIADIKSQTEENLVIMIIGNKKELVDKNEDQRKVSSGYASDFAQQNNLLYEEVSAYSGENIENSFIRLAQEIIKQKSQKPVEKPENAKEAKQMQ</sequence>
<dbReference type="EMBL" id="CAJJDM010000002">
    <property type="protein sequence ID" value="CAD8043830.1"/>
    <property type="molecule type" value="Genomic_DNA"/>
</dbReference>
<dbReference type="PROSITE" id="PS51417">
    <property type="entry name" value="ARF"/>
    <property type="match status" value="1"/>
</dbReference>
<keyword evidence="3" id="KW-1185">Reference proteome</keyword>
<dbReference type="PROSITE" id="PS51421">
    <property type="entry name" value="RAS"/>
    <property type="match status" value="1"/>
</dbReference>
<dbReference type="PANTHER" id="PTHR47979">
    <property type="entry name" value="DRAB11-RELATED"/>
    <property type="match status" value="1"/>
</dbReference>
<dbReference type="SMART" id="SM00176">
    <property type="entry name" value="RAN"/>
    <property type="match status" value="1"/>
</dbReference>
<evidence type="ECO:0000313" key="2">
    <source>
        <dbReference type="EMBL" id="CAD8043830.1"/>
    </source>
</evidence>
<dbReference type="GO" id="GO:0005525">
    <property type="term" value="F:GTP binding"/>
    <property type="evidence" value="ECO:0007669"/>
    <property type="project" value="InterPro"/>
</dbReference>
<dbReference type="SMART" id="SM00173">
    <property type="entry name" value="RAS"/>
    <property type="match status" value="1"/>
</dbReference>
<evidence type="ECO:0000313" key="3">
    <source>
        <dbReference type="Proteomes" id="UP000688137"/>
    </source>
</evidence>
<dbReference type="InterPro" id="IPR005225">
    <property type="entry name" value="Small_GTP-bd"/>
</dbReference>
<dbReference type="SMART" id="SM00174">
    <property type="entry name" value="RHO"/>
    <property type="match status" value="1"/>
</dbReference>
<gene>
    <name evidence="2" type="ORF">PPRIM_AZ9-3.1.T0050484</name>
</gene>
<evidence type="ECO:0000256" key="1">
    <source>
        <dbReference type="ARBA" id="ARBA00006270"/>
    </source>
</evidence>
<dbReference type="Proteomes" id="UP000688137">
    <property type="component" value="Unassembled WGS sequence"/>
</dbReference>
<dbReference type="FunFam" id="3.40.50.300:FF:000808">
    <property type="entry name" value="Small GTP-binding protein, putative"/>
    <property type="match status" value="1"/>
</dbReference>
<dbReference type="NCBIfam" id="TIGR00231">
    <property type="entry name" value="small_GTP"/>
    <property type="match status" value="1"/>
</dbReference>
<dbReference type="Pfam" id="PF00071">
    <property type="entry name" value="Ras"/>
    <property type="match status" value="1"/>
</dbReference>
<dbReference type="InterPro" id="IPR050209">
    <property type="entry name" value="Rab_GTPases_membrane_traffic"/>
</dbReference>
<name>A0A8S1JTA2_PARPR</name>
<protein>
    <submittedName>
        <fullName evidence="2">Uncharacterized protein</fullName>
    </submittedName>
</protein>
<accession>A0A8S1JTA2</accession>
<proteinExistence type="inferred from homology"/>
<organism evidence="2 3">
    <name type="scientific">Paramecium primaurelia</name>
    <dbReference type="NCBI Taxonomy" id="5886"/>
    <lineage>
        <taxon>Eukaryota</taxon>
        <taxon>Sar</taxon>
        <taxon>Alveolata</taxon>
        <taxon>Ciliophora</taxon>
        <taxon>Intramacronucleata</taxon>
        <taxon>Oligohymenophorea</taxon>
        <taxon>Peniculida</taxon>
        <taxon>Parameciidae</taxon>
        <taxon>Paramecium</taxon>
    </lineage>
</organism>
<dbReference type="GO" id="GO:0003924">
    <property type="term" value="F:GTPase activity"/>
    <property type="evidence" value="ECO:0007669"/>
    <property type="project" value="InterPro"/>
</dbReference>